<dbReference type="Pfam" id="PF02311">
    <property type="entry name" value="AraC_binding"/>
    <property type="match status" value="1"/>
</dbReference>
<dbReference type="SMART" id="SM00342">
    <property type="entry name" value="HTH_ARAC"/>
    <property type="match status" value="1"/>
</dbReference>
<dbReference type="InterPro" id="IPR003313">
    <property type="entry name" value="AraC-bd"/>
</dbReference>
<dbReference type="InterPro" id="IPR018060">
    <property type="entry name" value="HTH_AraC"/>
</dbReference>
<dbReference type="PROSITE" id="PS01124">
    <property type="entry name" value="HTH_ARAC_FAMILY_2"/>
    <property type="match status" value="1"/>
</dbReference>
<evidence type="ECO:0000256" key="3">
    <source>
        <dbReference type="ARBA" id="ARBA00023163"/>
    </source>
</evidence>
<dbReference type="InterPro" id="IPR009057">
    <property type="entry name" value="Homeodomain-like_sf"/>
</dbReference>
<dbReference type="PANTHER" id="PTHR43280">
    <property type="entry name" value="ARAC-FAMILY TRANSCRIPTIONAL REGULATOR"/>
    <property type="match status" value="1"/>
</dbReference>
<dbReference type="InterPro" id="IPR014710">
    <property type="entry name" value="RmlC-like_jellyroll"/>
</dbReference>
<keyword evidence="2" id="KW-0238">DNA-binding</keyword>
<sequence>MPAITSLTAPASHAGAGVGDLEVVVPDLGSTVRWFQHGYPSPLARWHHHPEIEFHLIRSGSGQLLAGDQAISFRAGHVSLMGPNLPHNWLSDLGPQEVLPSRDVLCQVHPQRLAEAATHMPELISVQELAHRARRGVILSGPSAEHAARVLVGMEQQSRLRRMASLLELVDIFLQAPPGQWHPIVAEGYVPSLDDETTHRVNTVLDYIEHNLDGEVSMTQAARMVAMSSSAFSRFFRATAGLTFSDLVRRRRIARACHLLRSTDLPVSRVSAMSGYTNLANFNRRFRTETGTTPTAYRRGASLPEGAASP</sequence>
<keyword evidence="7" id="KW-1185">Reference proteome</keyword>
<evidence type="ECO:0000313" key="6">
    <source>
        <dbReference type="EMBL" id="AYD90731.1"/>
    </source>
</evidence>
<proteinExistence type="predicted"/>
<dbReference type="CDD" id="cd06976">
    <property type="entry name" value="cupin_MtlR-like_N"/>
    <property type="match status" value="1"/>
</dbReference>
<dbReference type="SUPFAM" id="SSF46689">
    <property type="entry name" value="Homeodomain-like"/>
    <property type="match status" value="2"/>
</dbReference>
<dbReference type="SUPFAM" id="SSF51182">
    <property type="entry name" value="RmlC-like cupins"/>
    <property type="match status" value="1"/>
</dbReference>
<dbReference type="PANTHER" id="PTHR43280:SF27">
    <property type="entry name" value="TRANSCRIPTIONAL REGULATOR MTLR"/>
    <property type="match status" value="1"/>
</dbReference>
<evidence type="ECO:0000313" key="7">
    <source>
        <dbReference type="Proteomes" id="UP000273001"/>
    </source>
</evidence>
<reference evidence="6 7" key="1">
    <citation type="submission" date="2018-09" db="EMBL/GenBank/DDBJ databases">
        <authorList>
            <person name="Li J."/>
        </authorList>
    </citation>
    <scope>NUCLEOTIDE SEQUENCE [LARGE SCALE GENOMIC DNA]</scope>
    <source>
        <strain evidence="6 7">2129</strain>
    </source>
</reference>
<dbReference type="InterPro" id="IPR018062">
    <property type="entry name" value="HTH_AraC-typ_CS"/>
</dbReference>
<evidence type="ECO:0000256" key="2">
    <source>
        <dbReference type="ARBA" id="ARBA00023125"/>
    </source>
</evidence>
<dbReference type="InterPro" id="IPR011051">
    <property type="entry name" value="RmlC_Cupin_sf"/>
</dbReference>
<dbReference type="Gene3D" id="2.60.120.10">
    <property type="entry name" value="Jelly Rolls"/>
    <property type="match status" value="1"/>
</dbReference>
<keyword evidence="3" id="KW-0804">Transcription</keyword>
<gene>
    <name evidence="6" type="ORF">D5R93_01600</name>
</gene>
<evidence type="ECO:0000256" key="4">
    <source>
        <dbReference type="SAM" id="MobiDB-lite"/>
    </source>
</evidence>
<feature type="region of interest" description="Disordered" evidence="4">
    <location>
        <begin position="291"/>
        <end position="310"/>
    </location>
</feature>
<dbReference type="Proteomes" id="UP000273001">
    <property type="component" value="Chromosome"/>
</dbReference>
<evidence type="ECO:0000256" key="1">
    <source>
        <dbReference type="ARBA" id="ARBA00023015"/>
    </source>
</evidence>
<dbReference type="EMBL" id="CP032514">
    <property type="protein sequence ID" value="AYD90731.1"/>
    <property type="molecule type" value="Genomic_DNA"/>
</dbReference>
<organism evidence="6 7">
    <name type="scientific">Actinomyces lilanjuaniae</name>
    <dbReference type="NCBI Taxonomy" id="2321394"/>
    <lineage>
        <taxon>Bacteria</taxon>
        <taxon>Bacillati</taxon>
        <taxon>Actinomycetota</taxon>
        <taxon>Actinomycetes</taxon>
        <taxon>Actinomycetales</taxon>
        <taxon>Actinomycetaceae</taxon>
        <taxon>Actinomyces</taxon>
    </lineage>
</organism>
<accession>A0ABN5PRB6</accession>
<dbReference type="Pfam" id="PF12833">
    <property type="entry name" value="HTH_18"/>
    <property type="match status" value="1"/>
</dbReference>
<dbReference type="Gene3D" id="1.10.10.60">
    <property type="entry name" value="Homeodomain-like"/>
    <property type="match status" value="2"/>
</dbReference>
<feature type="domain" description="HTH araC/xylS-type" evidence="5">
    <location>
        <begin position="202"/>
        <end position="300"/>
    </location>
</feature>
<protein>
    <submittedName>
        <fullName evidence="6">AraC family transcriptional regulator</fullName>
    </submittedName>
</protein>
<name>A0ABN5PRB6_9ACTO</name>
<keyword evidence="1" id="KW-0805">Transcription regulation</keyword>
<evidence type="ECO:0000259" key="5">
    <source>
        <dbReference type="PROSITE" id="PS01124"/>
    </source>
</evidence>
<dbReference type="PROSITE" id="PS00041">
    <property type="entry name" value="HTH_ARAC_FAMILY_1"/>
    <property type="match status" value="1"/>
</dbReference>